<reference evidence="1 2" key="1">
    <citation type="journal article" date="2019" name="Sci. Rep.">
        <title>Orb-weaving spider Araneus ventricosus genome elucidates the spidroin gene catalogue.</title>
        <authorList>
            <person name="Kono N."/>
            <person name="Nakamura H."/>
            <person name="Ohtoshi R."/>
            <person name="Moran D.A.P."/>
            <person name="Shinohara A."/>
            <person name="Yoshida Y."/>
            <person name="Fujiwara M."/>
            <person name="Mori M."/>
            <person name="Tomita M."/>
            <person name="Arakawa K."/>
        </authorList>
    </citation>
    <scope>NUCLEOTIDE SEQUENCE [LARGE SCALE GENOMIC DNA]</scope>
</reference>
<evidence type="ECO:0000313" key="2">
    <source>
        <dbReference type="Proteomes" id="UP000499080"/>
    </source>
</evidence>
<gene>
    <name evidence="1" type="ORF">AVEN_85098_1</name>
</gene>
<name>A0A4Y2SEC4_ARAVE</name>
<proteinExistence type="predicted"/>
<protein>
    <submittedName>
        <fullName evidence="1">Uncharacterized protein</fullName>
    </submittedName>
</protein>
<keyword evidence="2" id="KW-1185">Reference proteome</keyword>
<accession>A0A4Y2SEC4</accession>
<dbReference type="EMBL" id="BGPR01021190">
    <property type="protein sequence ID" value="GBN86241.1"/>
    <property type="molecule type" value="Genomic_DNA"/>
</dbReference>
<sequence>MCAGPADLCKVLDEIRYLQTPYQFQVSRFEAGIRCDPILLKRHFKAQCLLVPDHCKVLDEKQSDTIKVPSHFNYSLNELQKSGGGSDYKQAG</sequence>
<comment type="caution">
    <text evidence="1">The sequence shown here is derived from an EMBL/GenBank/DDBJ whole genome shotgun (WGS) entry which is preliminary data.</text>
</comment>
<organism evidence="1 2">
    <name type="scientific">Araneus ventricosus</name>
    <name type="common">Orbweaver spider</name>
    <name type="synonym">Epeira ventricosa</name>
    <dbReference type="NCBI Taxonomy" id="182803"/>
    <lineage>
        <taxon>Eukaryota</taxon>
        <taxon>Metazoa</taxon>
        <taxon>Ecdysozoa</taxon>
        <taxon>Arthropoda</taxon>
        <taxon>Chelicerata</taxon>
        <taxon>Arachnida</taxon>
        <taxon>Araneae</taxon>
        <taxon>Araneomorphae</taxon>
        <taxon>Entelegynae</taxon>
        <taxon>Araneoidea</taxon>
        <taxon>Araneidae</taxon>
        <taxon>Araneus</taxon>
    </lineage>
</organism>
<dbReference type="AlphaFoldDB" id="A0A4Y2SEC4"/>
<dbReference type="Proteomes" id="UP000499080">
    <property type="component" value="Unassembled WGS sequence"/>
</dbReference>
<evidence type="ECO:0000313" key="1">
    <source>
        <dbReference type="EMBL" id="GBN86241.1"/>
    </source>
</evidence>